<proteinExistence type="predicted"/>
<dbReference type="EMBL" id="JANGBQ010000024">
    <property type="protein sequence ID" value="MCQ5083863.1"/>
    <property type="molecule type" value="Genomic_DNA"/>
</dbReference>
<comment type="caution">
    <text evidence="1">The sequence shown here is derived from an EMBL/GenBank/DDBJ whole genome shotgun (WGS) entry which is preliminary data.</text>
</comment>
<organism evidence="1 2">
    <name type="scientific">Alistipes onderdonkii</name>
    <dbReference type="NCBI Taxonomy" id="328813"/>
    <lineage>
        <taxon>Bacteria</taxon>
        <taxon>Pseudomonadati</taxon>
        <taxon>Bacteroidota</taxon>
        <taxon>Bacteroidia</taxon>
        <taxon>Bacteroidales</taxon>
        <taxon>Rikenellaceae</taxon>
        <taxon>Alistipes</taxon>
    </lineage>
</organism>
<reference evidence="1" key="1">
    <citation type="submission" date="2022-06" db="EMBL/GenBank/DDBJ databases">
        <title>Isolation of gut microbiota from human fecal samples.</title>
        <authorList>
            <person name="Pamer E.G."/>
            <person name="Barat B."/>
            <person name="Waligurski E."/>
            <person name="Medina S."/>
            <person name="Paddock L."/>
            <person name="Mostad J."/>
        </authorList>
    </citation>
    <scope>NUCLEOTIDE SEQUENCE</scope>
    <source>
        <strain evidence="1">DFI.6.22</strain>
    </source>
</reference>
<sequence>MKKSLFLFASIFALYSCQNKEEKLIIEHLQQDRIYDFEIIKSFPTDSLKTEWKPDNNTIRNLDELKRCVREINASGYNNIKITTDADYHIKSLEKIKDDKKLASDVKKWLQLWHEFKYYQDLVYEPKENFKPEFIGWKKVCIANINGKRTSIEFQFNKSRDKVIKYKELQ</sequence>
<protein>
    <recommendedName>
        <fullName evidence="3">Lipoprotein</fullName>
    </recommendedName>
</protein>
<dbReference type="RefSeq" id="WP_022331729.1">
    <property type="nucleotide sequence ID" value="NZ_JANGBQ010000024.1"/>
</dbReference>
<evidence type="ECO:0008006" key="3">
    <source>
        <dbReference type="Google" id="ProtNLM"/>
    </source>
</evidence>
<name>A0AAJ1CGH1_9BACT</name>
<accession>A0AAJ1CGH1</accession>
<evidence type="ECO:0000313" key="1">
    <source>
        <dbReference type="EMBL" id="MCQ5083863.1"/>
    </source>
</evidence>
<evidence type="ECO:0000313" key="2">
    <source>
        <dbReference type="Proteomes" id="UP001205035"/>
    </source>
</evidence>
<dbReference type="Proteomes" id="UP001205035">
    <property type="component" value="Unassembled WGS sequence"/>
</dbReference>
<dbReference type="PROSITE" id="PS51257">
    <property type="entry name" value="PROKAR_LIPOPROTEIN"/>
    <property type="match status" value="1"/>
</dbReference>
<gene>
    <name evidence="1" type="ORF">NE651_13320</name>
</gene>
<dbReference type="AlphaFoldDB" id="A0AAJ1CGH1"/>